<feature type="domain" description="DUF6875" evidence="1">
    <location>
        <begin position="31"/>
        <end position="201"/>
    </location>
</feature>
<dbReference type="EMBL" id="CP017839">
    <property type="protein sequence ID" value="APA98900.1"/>
    <property type="molecule type" value="Genomic_DNA"/>
</dbReference>
<reference evidence="4" key="1">
    <citation type="submission" date="2015-07" db="EMBL/GenBank/DDBJ databases">
        <title>Nocardia seriolae U-1 whole genome shotgun sequence.</title>
        <authorList>
            <person name="Imajoh M."/>
            <person name="Fukumoto Y."/>
            <person name="Sukeda M."/>
            <person name="Yamane J."/>
            <person name="Yamasaki K."/>
            <person name="Shimizu M."/>
            <person name="Ohnishi K."/>
            <person name="Oshima S."/>
        </authorList>
    </citation>
    <scope>NUCLEOTIDE SEQUENCE [LARGE SCALE GENOMIC DNA]</scope>
    <source>
        <strain evidence="4">U-1</strain>
    </source>
</reference>
<accession>A0ABC8AY09</accession>
<dbReference type="GO" id="GO:0000010">
    <property type="term" value="F:heptaprenyl diphosphate synthase activity"/>
    <property type="evidence" value="ECO:0007669"/>
    <property type="project" value="UniProtKB-EC"/>
</dbReference>
<protein>
    <submittedName>
        <fullName evidence="2">Heptaprenyl diphosphate synthase</fullName>
        <ecNumber evidence="2">2.5.1.30</ecNumber>
    </submittedName>
</protein>
<dbReference type="Proteomes" id="UP000180166">
    <property type="component" value="Chromosome"/>
</dbReference>
<sequence length="231" mass="26164">MRAGSRTGVRWFNVYQDERQWESQGDAAGVLTRWVRDHLMRPHPDLGRPGPVCPFVRHGVTRQLIWAGLADGDDISAERMNLIVDDAFELYRGLRQEFPAEARGSTLVTVFPGLTRYDVVDAVHRERNPEVVSQGLMLGQFYPGCTVPGLWDSDFHPLDSPLPMLVLRSMMSTDFPFLAAEADWLYAYFTQLAPDLPRNLRRSIAERMRVSEAEAGEITALRAHSADEHAR</sequence>
<dbReference type="EMBL" id="BBYQ01000054">
    <property type="protein sequence ID" value="GAP29357.1"/>
    <property type="molecule type" value="Genomic_DNA"/>
</dbReference>
<evidence type="ECO:0000259" key="1">
    <source>
        <dbReference type="Pfam" id="PF21780"/>
    </source>
</evidence>
<dbReference type="Proteomes" id="UP000037179">
    <property type="component" value="Unassembled WGS sequence"/>
</dbReference>
<dbReference type="RefSeq" id="WP_071811857.1">
    <property type="nucleotide sequence ID" value="NZ_AP017900.1"/>
</dbReference>
<gene>
    <name evidence="2" type="ORF">NS506_04854</name>
    <name evidence="3" type="ORF">NSK11_contig00054-0027</name>
</gene>
<evidence type="ECO:0000313" key="3">
    <source>
        <dbReference type="EMBL" id="GAP29357.1"/>
    </source>
</evidence>
<dbReference type="AlphaFoldDB" id="A0ABC8AY09"/>
<keyword evidence="2" id="KW-0808">Transferase</keyword>
<evidence type="ECO:0000313" key="4">
    <source>
        <dbReference type="Proteomes" id="UP000037179"/>
    </source>
</evidence>
<dbReference type="KEGG" id="nsr:NS506_04854"/>
<dbReference type="Pfam" id="PF21780">
    <property type="entry name" value="DUF6875"/>
    <property type="match status" value="1"/>
</dbReference>
<reference evidence="3 4" key="2">
    <citation type="journal article" date="2016" name="Genome Announc.">
        <title>Draft Genome Sequence of Erythromycin- and Oxytetracycline-Sensitive Nocardia seriolae Strain U-1 (NBRC 110359).</title>
        <authorList>
            <person name="Imajoh M."/>
            <person name="Sukeda M."/>
            <person name="Shimizu M."/>
            <person name="Yamane J."/>
            <person name="Ohnishi K."/>
            <person name="Oshima S."/>
        </authorList>
    </citation>
    <scope>NUCLEOTIDE SEQUENCE [LARGE SCALE GENOMIC DNA]</scope>
    <source>
        <strain evidence="3 4">U-1</strain>
    </source>
</reference>
<dbReference type="InterPro" id="IPR049240">
    <property type="entry name" value="DUF6875"/>
</dbReference>
<evidence type="ECO:0000313" key="5">
    <source>
        <dbReference type="Proteomes" id="UP000180166"/>
    </source>
</evidence>
<organism evidence="2 5">
    <name type="scientific">Nocardia seriolae</name>
    <dbReference type="NCBI Taxonomy" id="37332"/>
    <lineage>
        <taxon>Bacteria</taxon>
        <taxon>Bacillati</taxon>
        <taxon>Actinomycetota</taxon>
        <taxon>Actinomycetes</taxon>
        <taxon>Mycobacteriales</taxon>
        <taxon>Nocardiaceae</taxon>
        <taxon>Nocardia</taxon>
    </lineage>
</organism>
<dbReference type="EC" id="2.5.1.30" evidence="2"/>
<reference evidence="2 5" key="3">
    <citation type="submission" date="2016-10" db="EMBL/GenBank/DDBJ databases">
        <title>Genome sequence of Nocardia seriolae strain EM150506, isolated from Anguila japonica.</title>
        <authorList>
            <person name="Han H.-J."/>
        </authorList>
    </citation>
    <scope>NUCLEOTIDE SEQUENCE [LARGE SCALE GENOMIC DNA]</scope>
    <source>
        <strain evidence="2 5">EM150506</strain>
    </source>
</reference>
<evidence type="ECO:0000313" key="2">
    <source>
        <dbReference type="EMBL" id="APA98900.1"/>
    </source>
</evidence>
<proteinExistence type="predicted"/>
<name>A0ABC8AY09_9NOCA</name>
<keyword evidence="4" id="KW-1185">Reference proteome</keyword>